<keyword evidence="7 15" id="KW-0548">Nucleotidyltransferase</keyword>
<evidence type="ECO:0000256" key="3">
    <source>
        <dbReference type="ARBA" id="ARBA00005201"/>
    </source>
</evidence>
<protein>
    <recommendedName>
        <fullName evidence="15">Riboflavin biosynthesis protein</fullName>
    </recommendedName>
    <domain>
        <recommendedName>
            <fullName evidence="15">Riboflavin kinase</fullName>
            <ecNumber evidence="15">2.7.1.26</ecNumber>
        </recommendedName>
        <alternativeName>
            <fullName evidence="15">Flavokinase</fullName>
        </alternativeName>
    </domain>
    <domain>
        <recommendedName>
            <fullName evidence="15">FMN adenylyltransferase</fullName>
            <ecNumber evidence="15">2.7.7.2</ecNumber>
        </recommendedName>
        <alternativeName>
            <fullName evidence="15">FAD pyrophosphorylase</fullName>
        </alternativeName>
        <alternativeName>
            <fullName evidence="15">FAD synthase</fullName>
        </alternativeName>
    </domain>
</protein>
<dbReference type="GO" id="GO:0003919">
    <property type="term" value="F:FMN adenylyltransferase activity"/>
    <property type="evidence" value="ECO:0007669"/>
    <property type="project" value="UniProtKB-UniRule"/>
</dbReference>
<evidence type="ECO:0000256" key="5">
    <source>
        <dbReference type="ARBA" id="ARBA00022643"/>
    </source>
</evidence>
<sequence length="312" mass="35473">MKIYRDLSETKGIKNPVITTGTFDGVHVGHQKILTQLIHEAKKIDGESVVLTFWPHPRMVVFPDDHNLQLLNTMEEKAQLLESFGIDHFIIYPFSKKFSRLSAREYVKDILVDGIGVSKMAVGYDHRFGKNREGDFNTLTELAKEYQFQVQEISAEDVENVNVSSTKIRKALLDGDVSTAKAYLNYHYFLKGRVVSGEGIGKQLGFPTANILVEDSYKLIPKIGVYAVKVNLGEQVYKGMMNIGVRPTVANNAPKTIEVHLLDYNGDLYNQEIKVSFIQRLRDEIRFENVSQLKDQLNEDKKNCLELFSLNP</sequence>
<proteinExistence type="inferred from homology"/>
<dbReference type="NCBIfam" id="NF004160">
    <property type="entry name" value="PRK05627.1-3"/>
    <property type="match status" value="1"/>
</dbReference>
<evidence type="ECO:0000259" key="16">
    <source>
        <dbReference type="SMART" id="SM00904"/>
    </source>
</evidence>
<dbReference type="AlphaFoldDB" id="A0A5C6V209"/>
<comment type="similarity">
    <text evidence="15">Belongs to the ribF family.</text>
</comment>
<dbReference type="FunFam" id="3.40.50.620:FF:000021">
    <property type="entry name" value="Riboflavin biosynthesis protein"/>
    <property type="match status" value="1"/>
</dbReference>
<evidence type="ECO:0000313" key="18">
    <source>
        <dbReference type="Proteomes" id="UP000321168"/>
    </source>
</evidence>
<dbReference type="Pfam" id="PF01687">
    <property type="entry name" value="Flavokinase"/>
    <property type="match status" value="1"/>
</dbReference>
<dbReference type="InterPro" id="IPR002606">
    <property type="entry name" value="Riboflavin_kinase_bac"/>
</dbReference>
<keyword evidence="12" id="KW-0511">Multifunctional enzyme</keyword>
<dbReference type="NCBIfam" id="TIGR00083">
    <property type="entry name" value="ribF"/>
    <property type="match status" value="1"/>
</dbReference>
<dbReference type="InterPro" id="IPR015864">
    <property type="entry name" value="FAD_synthase"/>
</dbReference>
<dbReference type="SUPFAM" id="SSF82114">
    <property type="entry name" value="Riboflavin kinase-like"/>
    <property type="match status" value="1"/>
</dbReference>
<dbReference type="Pfam" id="PF06574">
    <property type="entry name" value="FAD_syn"/>
    <property type="match status" value="1"/>
</dbReference>
<evidence type="ECO:0000256" key="10">
    <source>
        <dbReference type="ARBA" id="ARBA00022827"/>
    </source>
</evidence>
<feature type="domain" description="Riboflavin kinase" evidence="16">
    <location>
        <begin position="183"/>
        <end position="309"/>
    </location>
</feature>
<dbReference type="CDD" id="cd02064">
    <property type="entry name" value="FAD_synthetase_N"/>
    <property type="match status" value="1"/>
</dbReference>
<evidence type="ECO:0000256" key="14">
    <source>
        <dbReference type="ARBA" id="ARBA00049494"/>
    </source>
</evidence>
<dbReference type="OrthoDB" id="9803667at2"/>
<comment type="pathway">
    <text evidence="3 15">Cofactor biosynthesis; FMN biosynthesis; FMN from riboflavin (ATP route): step 1/1.</text>
</comment>
<reference evidence="17 18" key="1">
    <citation type="submission" date="2019-08" db="EMBL/GenBank/DDBJ databases">
        <title>Genome of Luteibaculum oceani JCM 18817.</title>
        <authorList>
            <person name="Bowman J.P."/>
        </authorList>
    </citation>
    <scope>NUCLEOTIDE SEQUENCE [LARGE SCALE GENOMIC DNA]</scope>
    <source>
        <strain evidence="17 18">JCM 18817</strain>
    </source>
</reference>
<evidence type="ECO:0000256" key="11">
    <source>
        <dbReference type="ARBA" id="ARBA00022840"/>
    </source>
</evidence>
<evidence type="ECO:0000313" key="17">
    <source>
        <dbReference type="EMBL" id="TXC78840.1"/>
    </source>
</evidence>
<dbReference type="GO" id="GO:0008531">
    <property type="term" value="F:riboflavin kinase activity"/>
    <property type="evidence" value="ECO:0007669"/>
    <property type="project" value="UniProtKB-UniRule"/>
</dbReference>
<dbReference type="GO" id="GO:0009398">
    <property type="term" value="P:FMN biosynthetic process"/>
    <property type="evidence" value="ECO:0007669"/>
    <property type="project" value="UniProtKB-UniRule"/>
</dbReference>
<dbReference type="Proteomes" id="UP000321168">
    <property type="component" value="Unassembled WGS sequence"/>
</dbReference>
<keyword evidence="4 15" id="KW-0285">Flavoprotein</keyword>
<evidence type="ECO:0000256" key="8">
    <source>
        <dbReference type="ARBA" id="ARBA00022741"/>
    </source>
</evidence>
<dbReference type="InterPro" id="IPR023465">
    <property type="entry name" value="Riboflavin_kinase_dom_sf"/>
</dbReference>
<dbReference type="GO" id="GO:0006747">
    <property type="term" value="P:FAD biosynthetic process"/>
    <property type="evidence" value="ECO:0007669"/>
    <property type="project" value="UniProtKB-UniRule"/>
</dbReference>
<dbReference type="RefSeq" id="WP_147014364.1">
    <property type="nucleotide sequence ID" value="NZ_VORB01000005.1"/>
</dbReference>
<dbReference type="NCBIfam" id="NF004162">
    <property type="entry name" value="PRK05627.1-5"/>
    <property type="match status" value="1"/>
</dbReference>
<evidence type="ECO:0000256" key="13">
    <source>
        <dbReference type="ARBA" id="ARBA00047880"/>
    </source>
</evidence>
<evidence type="ECO:0000256" key="9">
    <source>
        <dbReference type="ARBA" id="ARBA00022777"/>
    </source>
</evidence>
<comment type="catalytic activity">
    <reaction evidence="14 15">
        <text>FMN + ATP + H(+) = FAD + diphosphate</text>
        <dbReference type="Rhea" id="RHEA:17237"/>
        <dbReference type="ChEBI" id="CHEBI:15378"/>
        <dbReference type="ChEBI" id="CHEBI:30616"/>
        <dbReference type="ChEBI" id="CHEBI:33019"/>
        <dbReference type="ChEBI" id="CHEBI:57692"/>
        <dbReference type="ChEBI" id="CHEBI:58210"/>
        <dbReference type="EC" id="2.7.7.2"/>
    </reaction>
</comment>
<name>A0A5C6V209_9FLAO</name>
<dbReference type="GO" id="GO:0005524">
    <property type="term" value="F:ATP binding"/>
    <property type="evidence" value="ECO:0007669"/>
    <property type="project" value="UniProtKB-UniRule"/>
</dbReference>
<dbReference type="EMBL" id="VORB01000005">
    <property type="protein sequence ID" value="TXC78840.1"/>
    <property type="molecule type" value="Genomic_DNA"/>
</dbReference>
<dbReference type="UniPathway" id="UPA00277">
    <property type="reaction ID" value="UER00407"/>
</dbReference>
<comment type="pathway">
    <text evidence="2 15">Cofactor biosynthesis; FAD biosynthesis; FAD from FMN: step 1/1.</text>
</comment>
<accession>A0A5C6V209</accession>
<keyword evidence="11 15" id="KW-0067">ATP-binding</keyword>
<keyword evidence="10 15" id="KW-0274">FAD</keyword>
<gene>
    <name evidence="17" type="ORF">FRX97_06410</name>
</gene>
<dbReference type="GO" id="GO:0009231">
    <property type="term" value="P:riboflavin biosynthetic process"/>
    <property type="evidence" value="ECO:0007669"/>
    <property type="project" value="InterPro"/>
</dbReference>
<evidence type="ECO:0000256" key="15">
    <source>
        <dbReference type="PIRNR" id="PIRNR004491"/>
    </source>
</evidence>
<evidence type="ECO:0000256" key="7">
    <source>
        <dbReference type="ARBA" id="ARBA00022695"/>
    </source>
</evidence>
<evidence type="ECO:0000256" key="4">
    <source>
        <dbReference type="ARBA" id="ARBA00022630"/>
    </source>
</evidence>
<keyword evidence="6 15" id="KW-0808">Transferase</keyword>
<keyword evidence="9 15" id="KW-0418">Kinase</keyword>
<evidence type="ECO:0000256" key="6">
    <source>
        <dbReference type="ARBA" id="ARBA00022679"/>
    </source>
</evidence>
<keyword evidence="8 15" id="KW-0547">Nucleotide-binding</keyword>
<dbReference type="EC" id="2.7.7.2" evidence="15"/>
<comment type="caution">
    <text evidence="17">The sequence shown here is derived from an EMBL/GenBank/DDBJ whole genome shotgun (WGS) entry which is preliminary data.</text>
</comment>
<evidence type="ECO:0000256" key="1">
    <source>
        <dbReference type="ARBA" id="ARBA00002121"/>
    </source>
</evidence>
<dbReference type="EC" id="2.7.1.26" evidence="15"/>
<dbReference type="InterPro" id="IPR014729">
    <property type="entry name" value="Rossmann-like_a/b/a_fold"/>
</dbReference>
<keyword evidence="18" id="KW-1185">Reference proteome</keyword>
<dbReference type="FunFam" id="2.40.30.30:FF:000003">
    <property type="entry name" value="Riboflavin biosynthesis protein"/>
    <property type="match status" value="1"/>
</dbReference>
<comment type="function">
    <text evidence="1">Catalyzes the phosphorylation of riboflavin to FMN followed by the adenylation of FMN to FAD.</text>
</comment>
<keyword evidence="5 15" id="KW-0288">FMN</keyword>
<comment type="catalytic activity">
    <reaction evidence="13 15">
        <text>riboflavin + ATP = FMN + ADP + H(+)</text>
        <dbReference type="Rhea" id="RHEA:14357"/>
        <dbReference type="ChEBI" id="CHEBI:15378"/>
        <dbReference type="ChEBI" id="CHEBI:30616"/>
        <dbReference type="ChEBI" id="CHEBI:57986"/>
        <dbReference type="ChEBI" id="CHEBI:58210"/>
        <dbReference type="ChEBI" id="CHEBI:456216"/>
        <dbReference type="EC" id="2.7.1.26"/>
    </reaction>
</comment>
<dbReference type="InterPro" id="IPR015865">
    <property type="entry name" value="Riboflavin_kinase_bac/euk"/>
</dbReference>
<organism evidence="17 18">
    <name type="scientific">Luteibaculum oceani</name>
    <dbReference type="NCBI Taxonomy" id="1294296"/>
    <lineage>
        <taxon>Bacteria</taxon>
        <taxon>Pseudomonadati</taxon>
        <taxon>Bacteroidota</taxon>
        <taxon>Flavobacteriia</taxon>
        <taxon>Flavobacteriales</taxon>
        <taxon>Luteibaculaceae</taxon>
        <taxon>Luteibaculum</taxon>
    </lineage>
</organism>
<evidence type="ECO:0000256" key="2">
    <source>
        <dbReference type="ARBA" id="ARBA00004726"/>
    </source>
</evidence>
<evidence type="ECO:0000256" key="12">
    <source>
        <dbReference type="ARBA" id="ARBA00023268"/>
    </source>
</evidence>
<dbReference type="InterPro" id="IPR023468">
    <property type="entry name" value="Riboflavin_kinase"/>
</dbReference>
<dbReference type="PANTHER" id="PTHR22749">
    <property type="entry name" value="RIBOFLAVIN KINASE/FMN ADENYLYLTRANSFERASE"/>
    <property type="match status" value="1"/>
</dbReference>
<dbReference type="SUPFAM" id="SSF52374">
    <property type="entry name" value="Nucleotidylyl transferase"/>
    <property type="match status" value="1"/>
</dbReference>
<dbReference type="PIRSF" id="PIRSF004491">
    <property type="entry name" value="FAD_Synth"/>
    <property type="match status" value="1"/>
</dbReference>
<dbReference type="SMART" id="SM00904">
    <property type="entry name" value="Flavokinase"/>
    <property type="match status" value="1"/>
</dbReference>
<dbReference type="PANTHER" id="PTHR22749:SF6">
    <property type="entry name" value="RIBOFLAVIN KINASE"/>
    <property type="match status" value="1"/>
</dbReference>
<dbReference type="Gene3D" id="2.40.30.30">
    <property type="entry name" value="Riboflavin kinase-like"/>
    <property type="match status" value="1"/>
</dbReference>
<dbReference type="UniPathway" id="UPA00276">
    <property type="reaction ID" value="UER00406"/>
</dbReference>
<dbReference type="Gene3D" id="3.40.50.620">
    <property type="entry name" value="HUPs"/>
    <property type="match status" value="1"/>
</dbReference>